<keyword evidence="3" id="KW-1185">Reference proteome</keyword>
<dbReference type="Gene3D" id="3.30.559.30">
    <property type="entry name" value="Nonribosomal peptide synthetase, condensation domain"/>
    <property type="match status" value="1"/>
</dbReference>
<dbReference type="InterPro" id="IPR036736">
    <property type="entry name" value="ACP-like_sf"/>
</dbReference>
<dbReference type="Proteomes" id="UP001183615">
    <property type="component" value="Unassembled WGS sequence"/>
</dbReference>
<sequence>MNAEDAQESMEVVLIEALIRRDGGDPASISTARSWAQNGGSSLDAYAAIMRIEEELGLVVPVARLLGPSPLSEFIRQATAAPASAPPETTAAAGAVAATASQRRHWRHAQGEGSAAFLHIGRALRCTRGFDADRAEAAFRALVARHESLRNRYVSTPDGLFLDEVADWPERAAFVRHPEAPDAEAATAPIREEVGRAFPLATEPPVRGGCVPLVDGTAVVYFVVHHITADGWTVDLLADDFLALYTKAGDPELDELDELDKLGELDELGELAPAAPFSRYAAALDTTARAGAYADDIAYWQKKFARVSPDFTIARRHGAASGQRAGTSRLVWDGPGEANAVRDRARELGVTTYSLLLSGLLAAAHVLSGKDDVVVMSGVANRNRAEYRHTAGLFTNQIFFVGDFRATGTTDSYVRQVHDDVIESLARSQLPIEVVLDEMGAYDMARTLAPYANILFQAAEAPIAPPPIRDGTWQPHPLGTGSIKRHCNIHLEDDGAEGLALELDYSLALVGEHDAARLLRALRAAADHIVQGGDGSVSELLAVVREAAGDPAPTLTIFSVDYPGARAEPSLAAIVRDSLPGAKIVELPVPLSLDAEEIEECLRRGHALMGRDSSGPAAVLGYCSAAAWARHLVATLPGPDAAPALLSVNDNALTETDWYEEFTDLIGRLTPGADLAEVAPARIALPRDGDLSSRCAAARDALAVMRRILEGALEERFGTPLGRVARETLAVQLKWLSYLGSCVVVGAEPGPVDERGLPGVRLDQGPRIFAWIRAELDPEGTLS</sequence>
<dbReference type="Pfam" id="PF00668">
    <property type="entry name" value="Condensation"/>
    <property type="match status" value="1"/>
</dbReference>
<dbReference type="InterPro" id="IPR023213">
    <property type="entry name" value="CAT-like_dom_sf"/>
</dbReference>
<protein>
    <submittedName>
        <fullName evidence="2">Condensation domain-containing protein</fullName>
    </submittedName>
</protein>
<feature type="domain" description="Condensation" evidence="1">
    <location>
        <begin position="95"/>
        <end position="540"/>
    </location>
</feature>
<dbReference type="SUPFAM" id="SSF47336">
    <property type="entry name" value="ACP-like"/>
    <property type="match status" value="1"/>
</dbReference>
<dbReference type="PANTHER" id="PTHR45527">
    <property type="entry name" value="NONRIBOSOMAL PEPTIDE SYNTHETASE"/>
    <property type="match status" value="1"/>
</dbReference>
<evidence type="ECO:0000313" key="3">
    <source>
        <dbReference type="Proteomes" id="UP001183615"/>
    </source>
</evidence>
<dbReference type="RefSeq" id="WP_311619625.1">
    <property type="nucleotide sequence ID" value="NZ_JAVREV010000013.1"/>
</dbReference>
<dbReference type="EMBL" id="JAVREV010000013">
    <property type="protein sequence ID" value="MDT0445421.1"/>
    <property type="molecule type" value="Genomic_DNA"/>
</dbReference>
<proteinExistence type="predicted"/>
<evidence type="ECO:0000259" key="1">
    <source>
        <dbReference type="Pfam" id="PF00668"/>
    </source>
</evidence>
<reference evidence="3" key="1">
    <citation type="submission" date="2023-07" db="EMBL/GenBank/DDBJ databases">
        <title>30 novel species of actinomycetes from the DSMZ collection.</title>
        <authorList>
            <person name="Nouioui I."/>
        </authorList>
    </citation>
    <scope>NUCLEOTIDE SEQUENCE [LARGE SCALE GENOMIC DNA]</scope>
    <source>
        <strain evidence="3">DSM 41886</strain>
    </source>
</reference>
<dbReference type="InterPro" id="IPR001242">
    <property type="entry name" value="Condensation_dom"/>
</dbReference>
<accession>A0ABU2S8W8</accession>
<comment type="caution">
    <text evidence="2">The sequence shown here is derived from an EMBL/GenBank/DDBJ whole genome shotgun (WGS) entry which is preliminary data.</text>
</comment>
<dbReference type="SUPFAM" id="SSF52777">
    <property type="entry name" value="CoA-dependent acyltransferases"/>
    <property type="match status" value="2"/>
</dbReference>
<dbReference type="PANTHER" id="PTHR45527:SF1">
    <property type="entry name" value="FATTY ACID SYNTHASE"/>
    <property type="match status" value="1"/>
</dbReference>
<name>A0ABU2S8W8_9ACTN</name>
<dbReference type="Gene3D" id="3.30.559.10">
    <property type="entry name" value="Chloramphenicol acetyltransferase-like domain"/>
    <property type="match status" value="1"/>
</dbReference>
<organism evidence="2 3">
    <name type="scientific">Streptomyces johnsoniae</name>
    <dbReference type="NCBI Taxonomy" id="3075532"/>
    <lineage>
        <taxon>Bacteria</taxon>
        <taxon>Bacillati</taxon>
        <taxon>Actinomycetota</taxon>
        <taxon>Actinomycetes</taxon>
        <taxon>Kitasatosporales</taxon>
        <taxon>Streptomycetaceae</taxon>
        <taxon>Streptomyces</taxon>
    </lineage>
</organism>
<evidence type="ECO:0000313" key="2">
    <source>
        <dbReference type="EMBL" id="MDT0445421.1"/>
    </source>
</evidence>
<gene>
    <name evidence="2" type="ORF">RM779_22885</name>
</gene>